<dbReference type="GO" id="GO:0071972">
    <property type="term" value="F:peptidoglycan L,D-transpeptidase activity"/>
    <property type="evidence" value="ECO:0007669"/>
    <property type="project" value="TreeGrafter"/>
</dbReference>
<dbReference type="GO" id="GO:0071555">
    <property type="term" value="P:cell wall organization"/>
    <property type="evidence" value="ECO:0007669"/>
    <property type="project" value="UniProtKB-UniRule"/>
</dbReference>
<evidence type="ECO:0000256" key="8">
    <source>
        <dbReference type="SAM" id="SignalP"/>
    </source>
</evidence>
<keyword evidence="8" id="KW-0732">Signal</keyword>
<keyword evidence="2" id="KW-0808">Transferase</keyword>
<dbReference type="GO" id="GO:0018104">
    <property type="term" value="P:peptidoglycan-protein cross-linking"/>
    <property type="evidence" value="ECO:0007669"/>
    <property type="project" value="TreeGrafter"/>
</dbReference>
<dbReference type="InterPro" id="IPR005490">
    <property type="entry name" value="LD_TPept_cat_dom"/>
</dbReference>
<evidence type="ECO:0000256" key="2">
    <source>
        <dbReference type="ARBA" id="ARBA00022679"/>
    </source>
</evidence>
<evidence type="ECO:0000256" key="3">
    <source>
        <dbReference type="ARBA" id="ARBA00022960"/>
    </source>
</evidence>
<evidence type="ECO:0000256" key="5">
    <source>
        <dbReference type="ARBA" id="ARBA00023316"/>
    </source>
</evidence>
<evidence type="ECO:0000313" key="11">
    <source>
        <dbReference type="Proteomes" id="UP000598360"/>
    </source>
</evidence>
<dbReference type="Pfam" id="PF03734">
    <property type="entry name" value="YkuD"/>
    <property type="match status" value="1"/>
</dbReference>
<keyword evidence="3 6" id="KW-0133">Cell shape</keyword>
<organism evidence="10 11">
    <name type="scientific">Saccharopolyspora montiporae</name>
    <dbReference type="NCBI Taxonomy" id="2781240"/>
    <lineage>
        <taxon>Bacteria</taxon>
        <taxon>Bacillati</taxon>
        <taxon>Actinomycetota</taxon>
        <taxon>Actinomycetes</taxon>
        <taxon>Pseudonocardiales</taxon>
        <taxon>Pseudonocardiaceae</taxon>
        <taxon>Saccharopolyspora</taxon>
    </lineage>
</organism>
<name>A0A929B8G0_9PSEU</name>
<sequence>MRIRKAPALGLAALVAGGLFAGGAGAQAQATGGSPAPCEPTAKACVSLSTNQAWLQEDGRTSYGPVPTTSGKPGAETPQGTFQVQWKNADHVSGEFGAPMPNAVFFTDTGVAFHEGSLEQESNGCIHLSTTASKTFFDSLQPGDEVQVVP</sequence>
<feature type="signal peptide" evidence="8">
    <location>
        <begin position="1"/>
        <end position="21"/>
    </location>
</feature>
<dbReference type="RefSeq" id="WP_193928604.1">
    <property type="nucleotide sequence ID" value="NZ_JADEYC010000018.1"/>
</dbReference>
<feature type="domain" description="L,D-TPase catalytic" evidence="9">
    <location>
        <begin position="42"/>
        <end position="149"/>
    </location>
</feature>
<proteinExistence type="predicted"/>
<feature type="chain" id="PRO_5039139803" evidence="8">
    <location>
        <begin position="22"/>
        <end position="150"/>
    </location>
</feature>
<dbReference type="GO" id="GO:0016740">
    <property type="term" value="F:transferase activity"/>
    <property type="evidence" value="ECO:0007669"/>
    <property type="project" value="UniProtKB-KW"/>
</dbReference>
<evidence type="ECO:0000256" key="6">
    <source>
        <dbReference type="PROSITE-ProRule" id="PRU01373"/>
    </source>
</evidence>
<keyword evidence="4 6" id="KW-0573">Peptidoglycan synthesis</keyword>
<dbReference type="InterPro" id="IPR050979">
    <property type="entry name" value="LD-transpeptidase"/>
</dbReference>
<dbReference type="AlphaFoldDB" id="A0A929B8G0"/>
<dbReference type="GO" id="GO:0008360">
    <property type="term" value="P:regulation of cell shape"/>
    <property type="evidence" value="ECO:0007669"/>
    <property type="project" value="UniProtKB-UniRule"/>
</dbReference>
<evidence type="ECO:0000259" key="9">
    <source>
        <dbReference type="PROSITE" id="PS52029"/>
    </source>
</evidence>
<dbReference type="PANTHER" id="PTHR30582">
    <property type="entry name" value="L,D-TRANSPEPTIDASE"/>
    <property type="match status" value="1"/>
</dbReference>
<feature type="active site" description="Nucleophile" evidence="6">
    <location>
        <position position="125"/>
    </location>
</feature>
<keyword evidence="5 6" id="KW-0961">Cell wall biogenesis/degradation</keyword>
<evidence type="ECO:0000256" key="1">
    <source>
        <dbReference type="ARBA" id="ARBA00004752"/>
    </source>
</evidence>
<dbReference type="InterPro" id="IPR038063">
    <property type="entry name" value="Transpep_catalytic_dom"/>
</dbReference>
<gene>
    <name evidence="10" type="ORF">IQ251_12070</name>
</gene>
<dbReference type="EMBL" id="JADEYC010000018">
    <property type="protein sequence ID" value="MBE9375179.1"/>
    <property type="molecule type" value="Genomic_DNA"/>
</dbReference>
<comment type="caution">
    <text evidence="10">The sequence shown here is derived from an EMBL/GenBank/DDBJ whole genome shotgun (WGS) entry which is preliminary data.</text>
</comment>
<evidence type="ECO:0000313" key="10">
    <source>
        <dbReference type="EMBL" id="MBE9375179.1"/>
    </source>
</evidence>
<evidence type="ECO:0000256" key="7">
    <source>
        <dbReference type="SAM" id="MobiDB-lite"/>
    </source>
</evidence>
<dbReference type="Proteomes" id="UP000598360">
    <property type="component" value="Unassembled WGS sequence"/>
</dbReference>
<comment type="pathway">
    <text evidence="1 6">Cell wall biogenesis; peptidoglycan biosynthesis.</text>
</comment>
<keyword evidence="11" id="KW-1185">Reference proteome</keyword>
<accession>A0A929B8G0</accession>
<dbReference type="Gene3D" id="2.40.440.10">
    <property type="entry name" value="L,D-transpeptidase catalytic domain-like"/>
    <property type="match status" value="1"/>
</dbReference>
<dbReference type="CDD" id="cd16913">
    <property type="entry name" value="YkuD_like"/>
    <property type="match status" value="1"/>
</dbReference>
<feature type="active site" description="Proton donor/acceptor" evidence="6">
    <location>
        <position position="114"/>
    </location>
</feature>
<dbReference type="PROSITE" id="PS52029">
    <property type="entry name" value="LD_TPASE"/>
    <property type="match status" value="1"/>
</dbReference>
<feature type="region of interest" description="Disordered" evidence="7">
    <location>
        <begin position="58"/>
        <end position="79"/>
    </location>
</feature>
<dbReference type="PANTHER" id="PTHR30582:SF33">
    <property type="entry name" value="EXPORTED PROTEIN"/>
    <property type="match status" value="1"/>
</dbReference>
<protein>
    <submittedName>
        <fullName evidence="10">L,D-transpeptidase</fullName>
    </submittedName>
</protein>
<dbReference type="GO" id="GO:0005576">
    <property type="term" value="C:extracellular region"/>
    <property type="evidence" value="ECO:0007669"/>
    <property type="project" value="TreeGrafter"/>
</dbReference>
<evidence type="ECO:0000256" key="4">
    <source>
        <dbReference type="ARBA" id="ARBA00022984"/>
    </source>
</evidence>
<dbReference type="SUPFAM" id="SSF141523">
    <property type="entry name" value="L,D-transpeptidase catalytic domain-like"/>
    <property type="match status" value="1"/>
</dbReference>
<reference evidence="10" key="1">
    <citation type="submission" date="2020-10" db="EMBL/GenBank/DDBJ databases">
        <title>Diversity and distribution of actinomycetes associated with coral in the coast of Hainan.</title>
        <authorList>
            <person name="Li F."/>
        </authorList>
    </citation>
    <scope>NUCLEOTIDE SEQUENCE</scope>
    <source>
        <strain evidence="10">HNM0983</strain>
    </source>
</reference>